<dbReference type="EMBL" id="BAABDI010000014">
    <property type="protein sequence ID" value="GAA3976546.1"/>
    <property type="molecule type" value="Genomic_DNA"/>
</dbReference>
<evidence type="ECO:0000313" key="2">
    <source>
        <dbReference type="Proteomes" id="UP001501556"/>
    </source>
</evidence>
<protein>
    <submittedName>
        <fullName evidence="1">Uncharacterized protein</fullName>
    </submittedName>
</protein>
<reference evidence="2" key="1">
    <citation type="journal article" date="2019" name="Int. J. Syst. Evol. Microbiol.">
        <title>The Global Catalogue of Microorganisms (GCM) 10K type strain sequencing project: providing services to taxonomists for standard genome sequencing and annotation.</title>
        <authorList>
            <consortium name="The Broad Institute Genomics Platform"/>
            <consortium name="The Broad Institute Genome Sequencing Center for Infectious Disease"/>
            <person name="Wu L."/>
            <person name="Ma J."/>
        </authorList>
    </citation>
    <scope>NUCLEOTIDE SEQUENCE [LARGE SCALE GENOMIC DNA]</scope>
    <source>
        <strain evidence="2">JCM 17217</strain>
    </source>
</reference>
<gene>
    <name evidence="1" type="ORF">GCM10022407_22410</name>
</gene>
<comment type="caution">
    <text evidence="1">The sequence shown here is derived from an EMBL/GenBank/DDBJ whole genome shotgun (WGS) entry which is preliminary data.</text>
</comment>
<proteinExistence type="predicted"/>
<name>A0ABP7Q5C7_9BACT</name>
<keyword evidence="2" id="KW-1185">Reference proteome</keyword>
<dbReference type="Proteomes" id="UP001501556">
    <property type="component" value="Unassembled WGS sequence"/>
</dbReference>
<evidence type="ECO:0000313" key="1">
    <source>
        <dbReference type="EMBL" id="GAA3976546.1"/>
    </source>
</evidence>
<accession>A0ABP7Q5C7</accession>
<sequence length="76" mass="8108">MNFALTLTVWDYLFGTAYVPTKQAHLPLGWPGVAQCPATFVAQQLEPFSQLRPRAASAPLPGRVLAAGATPLASEK</sequence>
<dbReference type="RefSeq" id="WP_345124258.1">
    <property type="nucleotide sequence ID" value="NZ_BAABDI010000014.1"/>
</dbReference>
<organism evidence="1 2">
    <name type="scientific">Hymenobacter antarcticus</name>
    <dbReference type="NCBI Taxonomy" id="486270"/>
    <lineage>
        <taxon>Bacteria</taxon>
        <taxon>Pseudomonadati</taxon>
        <taxon>Bacteroidota</taxon>
        <taxon>Cytophagia</taxon>
        <taxon>Cytophagales</taxon>
        <taxon>Hymenobacteraceae</taxon>
        <taxon>Hymenobacter</taxon>
    </lineage>
</organism>